<gene>
    <name evidence="1" type="ORF">ACFQKB_32815</name>
</gene>
<dbReference type="EMBL" id="JBHSXS010000028">
    <property type="protein sequence ID" value="MFC6884581.1"/>
    <property type="molecule type" value="Genomic_DNA"/>
</dbReference>
<keyword evidence="2" id="KW-1185">Reference proteome</keyword>
<evidence type="ECO:0000313" key="2">
    <source>
        <dbReference type="Proteomes" id="UP001596380"/>
    </source>
</evidence>
<organism evidence="1 2">
    <name type="scientific">Actinomadura yumaensis</name>
    <dbReference type="NCBI Taxonomy" id="111807"/>
    <lineage>
        <taxon>Bacteria</taxon>
        <taxon>Bacillati</taxon>
        <taxon>Actinomycetota</taxon>
        <taxon>Actinomycetes</taxon>
        <taxon>Streptosporangiales</taxon>
        <taxon>Thermomonosporaceae</taxon>
        <taxon>Actinomadura</taxon>
    </lineage>
</organism>
<accession>A0ABW2CRZ3</accession>
<name>A0ABW2CRZ3_9ACTN</name>
<dbReference type="Proteomes" id="UP001596380">
    <property type="component" value="Unassembled WGS sequence"/>
</dbReference>
<protein>
    <submittedName>
        <fullName evidence="1">Uncharacterized protein</fullName>
    </submittedName>
</protein>
<evidence type="ECO:0000313" key="1">
    <source>
        <dbReference type="EMBL" id="MFC6884581.1"/>
    </source>
</evidence>
<dbReference type="RefSeq" id="WP_160820264.1">
    <property type="nucleotide sequence ID" value="NZ_JBHSXE010000001.1"/>
</dbReference>
<sequence length="137" mass="15229">MRGGVGRWRKMDADEWVLAERARALRAHGAVPLRAEDVAERLGVAVLVLAMEKDGWAALAERAEVGSMESKAFGQVQEAARAEGRAEAYREAAERTAAVLEGPLHVWDGYARWTARRRGRAWRAVVRAAVRALRRAR</sequence>
<comment type="caution">
    <text evidence="1">The sequence shown here is derived from an EMBL/GenBank/DDBJ whole genome shotgun (WGS) entry which is preliminary data.</text>
</comment>
<reference evidence="2" key="1">
    <citation type="journal article" date="2019" name="Int. J. Syst. Evol. Microbiol.">
        <title>The Global Catalogue of Microorganisms (GCM) 10K type strain sequencing project: providing services to taxonomists for standard genome sequencing and annotation.</title>
        <authorList>
            <consortium name="The Broad Institute Genomics Platform"/>
            <consortium name="The Broad Institute Genome Sequencing Center for Infectious Disease"/>
            <person name="Wu L."/>
            <person name="Ma J."/>
        </authorList>
    </citation>
    <scope>NUCLEOTIDE SEQUENCE [LARGE SCALE GENOMIC DNA]</scope>
    <source>
        <strain evidence="2">JCM 3369</strain>
    </source>
</reference>
<proteinExistence type="predicted"/>